<dbReference type="InterPro" id="IPR009597">
    <property type="entry name" value="DUF1206"/>
</dbReference>
<name>A0ABX3J8P3_9PSEU</name>
<feature type="transmembrane region" description="Helical" evidence="1">
    <location>
        <begin position="21"/>
        <end position="45"/>
    </location>
</feature>
<keyword evidence="4" id="KW-1185">Reference proteome</keyword>
<reference evidence="3 4" key="1">
    <citation type="submission" date="2017-02" db="EMBL/GenBank/DDBJ databases">
        <title>Amycolatopsis azurea DSM 43854 draft genome.</title>
        <authorList>
            <person name="Mayilraj S."/>
        </authorList>
    </citation>
    <scope>NUCLEOTIDE SEQUENCE [LARGE SCALE GENOMIC DNA]</scope>
    <source>
        <strain evidence="3 4">DSM 43854</strain>
    </source>
</reference>
<keyword evidence="1" id="KW-0472">Membrane</keyword>
<keyword evidence="1" id="KW-1133">Transmembrane helix</keyword>
<feature type="transmembrane region" description="Helical" evidence="1">
    <location>
        <begin position="205"/>
        <end position="224"/>
    </location>
</feature>
<feature type="transmembrane region" description="Helical" evidence="1">
    <location>
        <begin position="113"/>
        <end position="131"/>
    </location>
</feature>
<comment type="caution">
    <text evidence="3">The sequence shown here is derived from an EMBL/GenBank/DDBJ whole genome shotgun (WGS) entry which is preliminary data.</text>
</comment>
<feature type="transmembrane region" description="Helical" evidence="1">
    <location>
        <begin position="244"/>
        <end position="266"/>
    </location>
</feature>
<evidence type="ECO:0000313" key="3">
    <source>
        <dbReference type="EMBL" id="OOC03348.1"/>
    </source>
</evidence>
<keyword evidence="1" id="KW-0812">Transmembrane</keyword>
<dbReference type="Pfam" id="PF06724">
    <property type="entry name" value="DUF1206"/>
    <property type="match status" value="3"/>
</dbReference>
<sequence length="274" mass="28615">MNRMPATKARQVRHNKAVQMFGRIGMGCYGLVYLLIGYLAVRIAIGGGGQEADGRGAVAEVGSTPVGGVLLWVLAAGLVAYGLWQALLAAVGYTWIDKERKRTVKRVTSGVRCLVGISLGFYAARLAVGAGDQGSGDQKQQEYTAKLLELPAGPFLVIVVAVIVFGVAVASVVKGVRRTFMEDLDLSKLPSGTQRWVERLGRIGYAARGVVFGVVAVLLGFAALEHDPSRSGGLDAALRTLAAQPFGTVLLIVVAAGVAAFGAYCVGAARAQRG</sequence>
<accession>A0ABX3J8P3</accession>
<dbReference type="EMBL" id="MUXN01000022">
    <property type="protein sequence ID" value="OOC03348.1"/>
    <property type="molecule type" value="Genomic_DNA"/>
</dbReference>
<feature type="domain" description="DUF1206" evidence="2">
    <location>
        <begin position="203"/>
        <end position="270"/>
    </location>
</feature>
<evidence type="ECO:0000259" key="2">
    <source>
        <dbReference type="Pfam" id="PF06724"/>
    </source>
</evidence>
<gene>
    <name evidence="3" type="ORF">B0293_27675</name>
</gene>
<evidence type="ECO:0000256" key="1">
    <source>
        <dbReference type="SAM" id="Phobius"/>
    </source>
</evidence>
<evidence type="ECO:0000313" key="4">
    <source>
        <dbReference type="Proteomes" id="UP000188551"/>
    </source>
</evidence>
<protein>
    <recommendedName>
        <fullName evidence="2">DUF1206 domain-containing protein</fullName>
    </recommendedName>
</protein>
<dbReference type="Proteomes" id="UP000188551">
    <property type="component" value="Unassembled WGS sequence"/>
</dbReference>
<organism evidence="3 4">
    <name type="scientific">Amycolatopsis azurea DSM 43854</name>
    <dbReference type="NCBI Taxonomy" id="1238180"/>
    <lineage>
        <taxon>Bacteria</taxon>
        <taxon>Bacillati</taxon>
        <taxon>Actinomycetota</taxon>
        <taxon>Actinomycetes</taxon>
        <taxon>Pseudonocardiales</taxon>
        <taxon>Pseudonocardiaceae</taxon>
        <taxon>Amycolatopsis</taxon>
    </lineage>
</organism>
<proteinExistence type="predicted"/>
<feature type="transmembrane region" description="Helical" evidence="1">
    <location>
        <begin position="69"/>
        <end position="93"/>
    </location>
</feature>
<feature type="domain" description="DUF1206" evidence="2">
    <location>
        <begin position="24"/>
        <end position="90"/>
    </location>
</feature>
<feature type="transmembrane region" description="Helical" evidence="1">
    <location>
        <begin position="151"/>
        <end position="173"/>
    </location>
</feature>
<feature type="domain" description="DUF1206" evidence="2">
    <location>
        <begin position="111"/>
        <end position="178"/>
    </location>
</feature>